<organism evidence="1 2">
    <name type="scientific">Umezawaea endophytica</name>
    <dbReference type="NCBI Taxonomy" id="1654476"/>
    <lineage>
        <taxon>Bacteria</taxon>
        <taxon>Bacillati</taxon>
        <taxon>Actinomycetota</taxon>
        <taxon>Actinomycetes</taxon>
        <taxon>Pseudonocardiales</taxon>
        <taxon>Pseudonocardiaceae</taxon>
        <taxon>Umezawaea</taxon>
    </lineage>
</organism>
<sequence>MVSADGTPEVSTPRAPDQEAVRALEVRLVPVGVHGRVPARRLEPLSTELASHGRNHGLFAEEEPLALDFTDESASAFSSRSGIALRRNGLRSAWAALPRGAAPVEDDVVDRLEDLMTALLALDLPVPDRVAPVVAIEPLDLVRAGTGQEQGWTTATAEEDFAVERLRATVHDVAEDLAARLLAAVRREVP</sequence>
<evidence type="ECO:0000313" key="2">
    <source>
        <dbReference type="Proteomes" id="UP001141259"/>
    </source>
</evidence>
<dbReference type="AlphaFoldDB" id="A0A9X3AG73"/>
<comment type="caution">
    <text evidence="1">The sequence shown here is derived from an EMBL/GenBank/DDBJ whole genome shotgun (WGS) entry which is preliminary data.</text>
</comment>
<gene>
    <name evidence="1" type="ORF">NZH93_20435</name>
</gene>
<accession>A0A9X3AG73</accession>
<reference evidence="1" key="1">
    <citation type="submission" date="2022-08" db="EMBL/GenBank/DDBJ databases">
        <authorList>
            <person name="Tistechok S."/>
            <person name="Samborskyy M."/>
            <person name="Roman I."/>
        </authorList>
    </citation>
    <scope>NUCLEOTIDE SEQUENCE</scope>
    <source>
        <strain evidence="1">DSM 103496</strain>
    </source>
</reference>
<name>A0A9X3AG73_9PSEU</name>
<dbReference type="Proteomes" id="UP001141259">
    <property type="component" value="Unassembled WGS sequence"/>
</dbReference>
<proteinExistence type="predicted"/>
<dbReference type="EMBL" id="JANYMP010000009">
    <property type="protein sequence ID" value="MCS7479236.1"/>
    <property type="molecule type" value="Genomic_DNA"/>
</dbReference>
<keyword evidence="2" id="KW-1185">Reference proteome</keyword>
<dbReference type="RefSeq" id="WP_259624741.1">
    <property type="nucleotide sequence ID" value="NZ_JANYMP010000009.1"/>
</dbReference>
<evidence type="ECO:0000313" key="1">
    <source>
        <dbReference type="EMBL" id="MCS7479236.1"/>
    </source>
</evidence>
<protein>
    <submittedName>
        <fullName evidence="1">Uncharacterized protein</fullName>
    </submittedName>
</protein>